<reference evidence="1 2" key="1">
    <citation type="submission" date="2020-04" db="EMBL/GenBank/DDBJ databases">
        <title>Novosphingobium sp. TW-4 isolated from soil.</title>
        <authorList>
            <person name="Dahal R.H."/>
            <person name="Chaudhary D.K."/>
        </authorList>
    </citation>
    <scope>NUCLEOTIDE SEQUENCE [LARGE SCALE GENOMIC DNA]</scope>
    <source>
        <strain evidence="1 2">TW-4</strain>
    </source>
</reference>
<dbReference type="RefSeq" id="WP_169494971.1">
    <property type="nucleotide sequence ID" value="NZ_JABBGM010000012.1"/>
</dbReference>
<keyword evidence="2" id="KW-1185">Reference proteome</keyword>
<sequence length="76" mass="8271">MSRLALREIVAGALGEVGLDRALPVGPAGKAAPRCGWRGEFGGGIRHYQSGRKVYVVQTRMSGRMSLKQRKRSLMS</sequence>
<gene>
    <name evidence="1" type="ORF">HHL27_19015</name>
</gene>
<accession>A0A7Y0GC79</accession>
<dbReference type="AlphaFoldDB" id="A0A7Y0GC79"/>
<evidence type="ECO:0000313" key="2">
    <source>
        <dbReference type="Proteomes" id="UP000583556"/>
    </source>
</evidence>
<evidence type="ECO:0008006" key="3">
    <source>
        <dbReference type="Google" id="ProtNLM"/>
    </source>
</evidence>
<name>A0A7Y0GC79_9SPHN</name>
<organism evidence="1 2">
    <name type="scientific">Novosphingobium olei</name>
    <dbReference type="NCBI Taxonomy" id="2728851"/>
    <lineage>
        <taxon>Bacteria</taxon>
        <taxon>Pseudomonadati</taxon>
        <taxon>Pseudomonadota</taxon>
        <taxon>Alphaproteobacteria</taxon>
        <taxon>Sphingomonadales</taxon>
        <taxon>Sphingomonadaceae</taxon>
        <taxon>Novosphingobium</taxon>
    </lineage>
</organism>
<proteinExistence type="predicted"/>
<protein>
    <recommendedName>
        <fullName evidence="3">DUF4102 domain-containing protein</fullName>
    </recommendedName>
</protein>
<comment type="caution">
    <text evidence="1">The sequence shown here is derived from an EMBL/GenBank/DDBJ whole genome shotgun (WGS) entry which is preliminary data.</text>
</comment>
<dbReference type="EMBL" id="JABBGM010000012">
    <property type="protein sequence ID" value="NML95769.1"/>
    <property type="molecule type" value="Genomic_DNA"/>
</dbReference>
<dbReference type="Proteomes" id="UP000583556">
    <property type="component" value="Unassembled WGS sequence"/>
</dbReference>
<evidence type="ECO:0000313" key="1">
    <source>
        <dbReference type="EMBL" id="NML95769.1"/>
    </source>
</evidence>